<dbReference type="CDD" id="cd04301">
    <property type="entry name" value="NAT_SF"/>
    <property type="match status" value="1"/>
</dbReference>
<gene>
    <name evidence="2" type="ORF">JOF53_002395</name>
</gene>
<dbReference type="Pfam" id="PF00583">
    <property type="entry name" value="Acetyltransf_1"/>
    <property type="match status" value="1"/>
</dbReference>
<comment type="caution">
    <text evidence="2">The sequence shown here is derived from an EMBL/GenBank/DDBJ whole genome shotgun (WGS) entry which is preliminary data.</text>
</comment>
<feature type="domain" description="N-acetyltransferase" evidence="1">
    <location>
        <begin position="11"/>
        <end position="152"/>
    </location>
</feature>
<proteinExistence type="predicted"/>
<dbReference type="PROSITE" id="PS51186">
    <property type="entry name" value="GNAT"/>
    <property type="match status" value="1"/>
</dbReference>
<dbReference type="Gene3D" id="3.40.630.30">
    <property type="match status" value="1"/>
</dbReference>
<evidence type="ECO:0000313" key="2">
    <source>
        <dbReference type="EMBL" id="MBP2473523.1"/>
    </source>
</evidence>
<evidence type="ECO:0000259" key="1">
    <source>
        <dbReference type="PROSITE" id="PS51186"/>
    </source>
</evidence>
<dbReference type="RefSeq" id="WP_086780644.1">
    <property type="nucleotide sequence ID" value="NZ_JAGIOO010000001.1"/>
</dbReference>
<organism evidence="2 3">
    <name type="scientific">Crossiella equi</name>
    <dbReference type="NCBI Taxonomy" id="130796"/>
    <lineage>
        <taxon>Bacteria</taxon>
        <taxon>Bacillati</taxon>
        <taxon>Actinomycetota</taxon>
        <taxon>Actinomycetes</taxon>
        <taxon>Pseudonocardiales</taxon>
        <taxon>Pseudonocardiaceae</taxon>
        <taxon>Crossiella</taxon>
    </lineage>
</organism>
<accession>A0ABS5AAB0</accession>
<evidence type="ECO:0000313" key="3">
    <source>
        <dbReference type="Proteomes" id="UP001519363"/>
    </source>
</evidence>
<protein>
    <submittedName>
        <fullName evidence="2">RimJ/RimL family protein N-acetyltransferase</fullName>
    </submittedName>
</protein>
<name>A0ABS5AAB0_9PSEU</name>
<keyword evidence="3" id="KW-1185">Reference proteome</keyword>
<dbReference type="Proteomes" id="UP001519363">
    <property type="component" value="Unassembled WGS sequence"/>
</dbReference>
<dbReference type="InterPro" id="IPR000182">
    <property type="entry name" value="GNAT_dom"/>
</dbReference>
<dbReference type="SUPFAM" id="SSF55729">
    <property type="entry name" value="Acyl-CoA N-acyltransferases (Nat)"/>
    <property type="match status" value="1"/>
</dbReference>
<reference evidence="2 3" key="1">
    <citation type="submission" date="2021-03" db="EMBL/GenBank/DDBJ databases">
        <title>Sequencing the genomes of 1000 actinobacteria strains.</title>
        <authorList>
            <person name="Klenk H.-P."/>
        </authorList>
    </citation>
    <scope>NUCLEOTIDE SEQUENCE [LARGE SCALE GENOMIC DNA]</scope>
    <source>
        <strain evidence="2 3">DSM 44580</strain>
    </source>
</reference>
<dbReference type="InterPro" id="IPR016181">
    <property type="entry name" value="Acyl_CoA_acyltransferase"/>
</dbReference>
<sequence length="198" mass="22120">MLTAHAQTQRIALRPIEPGDGTAVYELLLRLGLHSLPPLETFLSTYDRGANAIFRITARHNGETVGFGSLQHLDPHGHIQVGIFTDPDKARLGIGGEAMMLLVNYAFATWEEVRKIYFLTTDVHLEAFGTTLARVPRELTLPEHVYFAGRLWDLHWYAIYREEWTALNAPVLDRLVRGPAVRTTLEPAAEPDSAPTPA</sequence>
<dbReference type="EMBL" id="JAGIOO010000001">
    <property type="protein sequence ID" value="MBP2473523.1"/>
    <property type="molecule type" value="Genomic_DNA"/>
</dbReference>